<dbReference type="GO" id="GO:0005829">
    <property type="term" value="C:cytosol"/>
    <property type="evidence" value="ECO:0007669"/>
    <property type="project" value="TreeGrafter"/>
</dbReference>
<dbReference type="AlphaFoldDB" id="A0A7C0U350"/>
<sequence length="219" mass="24887">MLCILGAVEEELSFFLSNFSFKHFSLGKKSIWLNKKNNLLIAQTGAGIINATYLTSLILENYPIKVVFLIGCGGTFPNKGIKLGDIVLANEEIWVDACGYLPNRFYLISPLIEKLKKIIPDLLDNKISFKTGSFLTVSATTDNKEKLLFLEKKFPKAICENMEGAAVAYICQIYNIPFIELRGISNFLADKREKWEIELATIHVQKLLLKLLERKSKWY</sequence>
<protein>
    <recommendedName>
        <fullName evidence="1">Nucleoside phosphorylase domain-containing protein</fullName>
    </recommendedName>
</protein>
<accession>A0A7C0U350</accession>
<dbReference type="CDD" id="cd17766">
    <property type="entry name" value="futalosine_nucleosidase_MqnB"/>
    <property type="match status" value="1"/>
</dbReference>
<dbReference type="GO" id="GO:0019284">
    <property type="term" value="P:L-methionine salvage from S-adenosylmethionine"/>
    <property type="evidence" value="ECO:0007669"/>
    <property type="project" value="TreeGrafter"/>
</dbReference>
<dbReference type="EMBL" id="DRBS01000235">
    <property type="protein sequence ID" value="HDD44413.1"/>
    <property type="molecule type" value="Genomic_DNA"/>
</dbReference>
<organism evidence="2">
    <name type="scientific">Desulfofervidus auxilii</name>
    <dbReference type="NCBI Taxonomy" id="1621989"/>
    <lineage>
        <taxon>Bacteria</taxon>
        <taxon>Pseudomonadati</taxon>
        <taxon>Thermodesulfobacteriota</taxon>
        <taxon>Candidatus Desulfofervidia</taxon>
        <taxon>Candidatus Desulfofervidales</taxon>
        <taxon>Candidatus Desulfofervidaceae</taxon>
        <taxon>Candidatus Desulfofervidus</taxon>
    </lineage>
</organism>
<comment type="caution">
    <text evidence="2">The sequence shown here is derived from an EMBL/GenBank/DDBJ whole genome shotgun (WGS) entry which is preliminary data.</text>
</comment>
<dbReference type="Pfam" id="PF01048">
    <property type="entry name" value="PNP_UDP_1"/>
    <property type="match status" value="1"/>
</dbReference>
<proteinExistence type="predicted"/>
<dbReference type="InterPro" id="IPR000845">
    <property type="entry name" value="Nucleoside_phosphorylase_d"/>
</dbReference>
<evidence type="ECO:0000313" key="2">
    <source>
        <dbReference type="EMBL" id="HDD44413.1"/>
    </source>
</evidence>
<feature type="domain" description="Nucleoside phosphorylase" evidence="1">
    <location>
        <begin position="3"/>
        <end position="212"/>
    </location>
</feature>
<dbReference type="SUPFAM" id="SSF53167">
    <property type="entry name" value="Purine and uridine phosphorylases"/>
    <property type="match status" value="1"/>
</dbReference>
<reference evidence="2" key="1">
    <citation type="journal article" date="2020" name="mSystems">
        <title>Genome- and Community-Level Interaction Insights into Carbon Utilization and Element Cycling Functions of Hydrothermarchaeota in Hydrothermal Sediment.</title>
        <authorList>
            <person name="Zhou Z."/>
            <person name="Liu Y."/>
            <person name="Xu W."/>
            <person name="Pan J."/>
            <person name="Luo Z.H."/>
            <person name="Li M."/>
        </authorList>
    </citation>
    <scope>NUCLEOTIDE SEQUENCE [LARGE SCALE GENOMIC DNA]</scope>
    <source>
        <strain evidence="2">HyVt-233</strain>
    </source>
</reference>
<name>A0A7C0U350_DESA2</name>
<evidence type="ECO:0000259" key="1">
    <source>
        <dbReference type="Pfam" id="PF01048"/>
    </source>
</evidence>
<dbReference type="InterPro" id="IPR035994">
    <property type="entry name" value="Nucleoside_phosphorylase_sf"/>
</dbReference>
<dbReference type="GO" id="GO:0009116">
    <property type="term" value="P:nucleoside metabolic process"/>
    <property type="evidence" value="ECO:0007669"/>
    <property type="project" value="InterPro"/>
</dbReference>
<dbReference type="PANTHER" id="PTHR46832:SF2">
    <property type="entry name" value="FUTALOSINE HYDROLASE"/>
    <property type="match status" value="1"/>
</dbReference>
<dbReference type="GO" id="GO:0008782">
    <property type="term" value="F:adenosylhomocysteine nucleosidase activity"/>
    <property type="evidence" value="ECO:0007669"/>
    <property type="project" value="TreeGrafter"/>
</dbReference>
<dbReference type="Gene3D" id="3.40.50.1580">
    <property type="entry name" value="Nucleoside phosphorylase domain"/>
    <property type="match status" value="1"/>
</dbReference>
<gene>
    <name evidence="2" type="ORF">ENG63_06100</name>
</gene>
<dbReference type="Proteomes" id="UP000886289">
    <property type="component" value="Unassembled WGS sequence"/>
</dbReference>
<dbReference type="PANTHER" id="PTHR46832">
    <property type="entry name" value="5'-METHYLTHIOADENOSINE/S-ADENOSYLHOMOCYSTEINE NUCLEOSIDASE"/>
    <property type="match status" value="1"/>
</dbReference>
<dbReference type="GO" id="GO:0008930">
    <property type="term" value="F:methylthioadenosine nucleosidase activity"/>
    <property type="evidence" value="ECO:0007669"/>
    <property type="project" value="TreeGrafter"/>
</dbReference>